<dbReference type="Proteomes" id="UP000559626">
    <property type="component" value="Unassembled WGS sequence"/>
</dbReference>
<dbReference type="AlphaFoldDB" id="A0A7Y0AF44"/>
<dbReference type="EMBL" id="JABBGH010000002">
    <property type="protein sequence ID" value="NML66203.1"/>
    <property type="molecule type" value="Genomic_DNA"/>
</dbReference>
<dbReference type="PANTHER" id="PTHR43102">
    <property type="entry name" value="SLR1143 PROTEIN"/>
    <property type="match status" value="1"/>
</dbReference>
<gene>
    <name evidence="2" type="ORF">HHL22_13400</name>
</gene>
<dbReference type="RefSeq" id="WP_169531865.1">
    <property type="nucleotide sequence ID" value="NZ_JABBGH010000002.1"/>
</dbReference>
<accession>A0A7Y0AF44</accession>
<sequence>MEPYSSVPLASLEELRLQALRPYQLYNTMQDETFTELVRLAAKLFEVPIAIIAFVEEEEVRFGLNHGLDPSLDRVNRWETLCSVALLHESVSVFEDLKANPCDLINNVLVRRLDLGFYAGCTLRTAAGYPIGVLCVIDHQARSFSDMQSDLLERLAAVVMRLLDLRLRLLLQPTWNQRLWAAIYARIESSVTRLETLAALARWEAEPDSEYARANQQAAQEEIKRVVDVLLEQIQAVPEG</sequence>
<dbReference type="PANTHER" id="PTHR43102:SF2">
    <property type="entry name" value="GAF DOMAIN-CONTAINING PROTEIN"/>
    <property type="match status" value="1"/>
</dbReference>
<organism evidence="2 3">
    <name type="scientific">Hymenobacter polaris</name>
    <dbReference type="NCBI Taxonomy" id="2682546"/>
    <lineage>
        <taxon>Bacteria</taxon>
        <taxon>Pseudomonadati</taxon>
        <taxon>Bacteroidota</taxon>
        <taxon>Cytophagia</taxon>
        <taxon>Cytophagales</taxon>
        <taxon>Hymenobacteraceae</taxon>
        <taxon>Hymenobacter</taxon>
    </lineage>
</organism>
<dbReference type="Pfam" id="PF01590">
    <property type="entry name" value="GAF"/>
    <property type="match status" value="1"/>
</dbReference>
<proteinExistence type="predicted"/>
<reference evidence="2 3" key="1">
    <citation type="submission" date="2020-04" db="EMBL/GenBank/DDBJ databases">
        <title>Hymenobacter polaris sp. nov., isolated from Arctic soil.</title>
        <authorList>
            <person name="Dahal R.H."/>
        </authorList>
    </citation>
    <scope>NUCLEOTIDE SEQUENCE [LARGE SCALE GENOMIC DNA]</scope>
    <source>
        <strain evidence="2 3">RP-2-7</strain>
    </source>
</reference>
<feature type="domain" description="GAF" evidence="1">
    <location>
        <begin position="31"/>
        <end position="160"/>
    </location>
</feature>
<keyword evidence="3" id="KW-1185">Reference proteome</keyword>
<evidence type="ECO:0000313" key="2">
    <source>
        <dbReference type="EMBL" id="NML66203.1"/>
    </source>
</evidence>
<dbReference type="InterPro" id="IPR003018">
    <property type="entry name" value="GAF"/>
</dbReference>
<dbReference type="InterPro" id="IPR029016">
    <property type="entry name" value="GAF-like_dom_sf"/>
</dbReference>
<dbReference type="Gene3D" id="3.30.450.40">
    <property type="match status" value="1"/>
</dbReference>
<dbReference type="SUPFAM" id="SSF55781">
    <property type="entry name" value="GAF domain-like"/>
    <property type="match status" value="1"/>
</dbReference>
<name>A0A7Y0AF44_9BACT</name>
<comment type="caution">
    <text evidence="2">The sequence shown here is derived from an EMBL/GenBank/DDBJ whole genome shotgun (WGS) entry which is preliminary data.</text>
</comment>
<evidence type="ECO:0000313" key="3">
    <source>
        <dbReference type="Proteomes" id="UP000559626"/>
    </source>
</evidence>
<evidence type="ECO:0000259" key="1">
    <source>
        <dbReference type="Pfam" id="PF01590"/>
    </source>
</evidence>
<protein>
    <submittedName>
        <fullName evidence="2">GAF domain-containing protein</fullName>
    </submittedName>
</protein>